<dbReference type="Gene3D" id="3.30.200.20">
    <property type="entry name" value="Phosphorylase Kinase, domain 1"/>
    <property type="match status" value="1"/>
</dbReference>
<dbReference type="EC" id="2.7.11.1" evidence="1"/>
<dbReference type="InterPro" id="IPR017441">
    <property type="entry name" value="Protein_kinase_ATP_BS"/>
</dbReference>
<keyword evidence="5" id="KW-0418">Kinase</keyword>
<dbReference type="CDD" id="cd14014">
    <property type="entry name" value="STKc_PknB_like"/>
    <property type="match status" value="1"/>
</dbReference>
<keyword evidence="4" id="KW-0547">Nucleotide-binding</keyword>
<dbReference type="eggNOG" id="COG0515">
    <property type="taxonomic scope" value="Bacteria"/>
</dbReference>
<evidence type="ECO:0000256" key="2">
    <source>
        <dbReference type="ARBA" id="ARBA00022527"/>
    </source>
</evidence>
<dbReference type="GO" id="GO:0080090">
    <property type="term" value="P:regulation of primary metabolic process"/>
    <property type="evidence" value="ECO:0007669"/>
    <property type="project" value="UniProtKB-ARBA"/>
</dbReference>
<sequence>MLTVGERFERYVVDEPIGRGGHATVYRAHTADAERGAPRQVALKVLDEQHRHRAQLARLRREFEYARRLRHPHIVAMYERGFGWLAMELVPGGPVTRLATLAERLEALAQIAEALDYAHNRAIVHCDVKPANILLDPEPGQLRAVLVDFGLATRVCADVGPRCDPVEASLPYSAPELLTGHAPTEATDEYALACTAVELITGSPPFTADNGPALVEAHLTQPPPHWSREIDSLPRVFDAILAKALAKSPADRYQSCREFIALVTRALQPK</sequence>
<dbReference type="Gene3D" id="1.10.510.10">
    <property type="entry name" value="Transferase(Phosphotransferase) domain 1"/>
    <property type="match status" value="1"/>
</dbReference>
<protein>
    <recommendedName>
        <fullName evidence="1">non-specific serine/threonine protein kinase</fullName>
        <ecNumber evidence="1">2.7.11.1</ecNumber>
    </recommendedName>
</protein>
<keyword evidence="3 7" id="KW-0808">Transferase</keyword>
<dbReference type="PROSITE" id="PS50011">
    <property type="entry name" value="PROTEIN_KINASE_DOM"/>
    <property type="match status" value="1"/>
</dbReference>
<dbReference type="GO" id="GO:0005524">
    <property type="term" value="F:ATP binding"/>
    <property type="evidence" value="ECO:0007669"/>
    <property type="project" value="UniProtKB-UniRule"/>
</dbReference>
<evidence type="ECO:0000256" key="3">
    <source>
        <dbReference type="ARBA" id="ARBA00022679"/>
    </source>
</evidence>
<dbReference type="EMBL" id="AMRA01000095">
    <property type="protein sequence ID" value="EKF22698.1"/>
    <property type="molecule type" value="Genomic_DNA"/>
</dbReference>
<evidence type="ECO:0000313" key="7">
    <source>
        <dbReference type="EMBL" id="EKF22698.1"/>
    </source>
</evidence>
<dbReference type="Proteomes" id="UP000006265">
    <property type="component" value="Unassembled WGS sequence"/>
</dbReference>
<evidence type="ECO:0000256" key="6">
    <source>
        <dbReference type="ARBA" id="ARBA00022840"/>
    </source>
</evidence>
<name>K5B7X3_MYCHD</name>
<organism evidence="7 8">
    <name type="scientific">Mycolicibacterium hassiacum (strain DSM 44199 / CIP 105218 / JCM 12690 / 3849)</name>
    <name type="common">Mycobacterium hassiacum</name>
    <dbReference type="NCBI Taxonomy" id="1122247"/>
    <lineage>
        <taxon>Bacteria</taxon>
        <taxon>Bacillati</taxon>
        <taxon>Actinomycetota</taxon>
        <taxon>Actinomycetes</taxon>
        <taxon>Mycobacteriales</taxon>
        <taxon>Mycobacteriaceae</taxon>
        <taxon>Mycolicibacterium</taxon>
    </lineage>
</organism>
<dbReference type="SMART" id="SM00220">
    <property type="entry name" value="S_TKc"/>
    <property type="match status" value="1"/>
</dbReference>
<comment type="caution">
    <text evidence="7">The sequence shown here is derived from an EMBL/GenBank/DDBJ whole genome shotgun (WGS) entry which is preliminary data.</text>
</comment>
<evidence type="ECO:0000256" key="4">
    <source>
        <dbReference type="ARBA" id="ARBA00022741"/>
    </source>
</evidence>
<dbReference type="PATRIC" id="fig|1122247.3.peg.3298"/>
<dbReference type="PANTHER" id="PTHR43289:SF6">
    <property type="entry name" value="SERINE_THREONINE-PROTEIN KINASE NEKL-3"/>
    <property type="match status" value="1"/>
</dbReference>
<dbReference type="SUPFAM" id="SSF56112">
    <property type="entry name" value="Protein kinase-like (PK-like)"/>
    <property type="match status" value="1"/>
</dbReference>
<keyword evidence="8" id="KW-1185">Reference proteome</keyword>
<dbReference type="OrthoDB" id="5622056at2"/>
<dbReference type="PROSITE" id="PS00107">
    <property type="entry name" value="PROTEIN_KINASE_ATP"/>
    <property type="match status" value="1"/>
</dbReference>
<dbReference type="RefSeq" id="WP_005629690.1">
    <property type="nucleotide sequence ID" value="NZ_AMRA01000095.1"/>
</dbReference>
<dbReference type="InterPro" id="IPR000719">
    <property type="entry name" value="Prot_kinase_dom"/>
</dbReference>
<dbReference type="AlphaFoldDB" id="K5B7X3"/>
<evidence type="ECO:0000256" key="5">
    <source>
        <dbReference type="ARBA" id="ARBA00022777"/>
    </source>
</evidence>
<accession>K5B7X3</accession>
<keyword evidence="2" id="KW-0723">Serine/threonine-protein kinase</keyword>
<evidence type="ECO:0000313" key="8">
    <source>
        <dbReference type="Proteomes" id="UP000006265"/>
    </source>
</evidence>
<gene>
    <name evidence="7" type="ORF">C731_3441</name>
</gene>
<keyword evidence="6" id="KW-0067">ATP-binding</keyword>
<dbReference type="STRING" id="1122247.GCA_000379865_04162"/>
<dbReference type="PANTHER" id="PTHR43289">
    <property type="entry name" value="MITOGEN-ACTIVATED PROTEIN KINASE KINASE KINASE 20-RELATED"/>
    <property type="match status" value="1"/>
</dbReference>
<dbReference type="PROSITE" id="PS00108">
    <property type="entry name" value="PROTEIN_KINASE_ST"/>
    <property type="match status" value="1"/>
</dbReference>
<dbReference type="Pfam" id="PF00069">
    <property type="entry name" value="Pkinase"/>
    <property type="match status" value="1"/>
</dbReference>
<dbReference type="InterPro" id="IPR008271">
    <property type="entry name" value="Ser/Thr_kinase_AS"/>
</dbReference>
<dbReference type="GO" id="GO:0004674">
    <property type="term" value="F:protein serine/threonine kinase activity"/>
    <property type="evidence" value="ECO:0007669"/>
    <property type="project" value="UniProtKB-KW"/>
</dbReference>
<reference evidence="7 8" key="1">
    <citation type="journal article" date="2012" name="J. Bacteriol.">
        <title>Genome sequence of Mycobacterium hassiacum DSM 44199, a rare source of heat-stable mycobacterial proteins.</title>
        <authorList>
            <person name="Tiago I."/>
            <person name="Maranha A."/>
            <person name="Mendes V."/>
            <person name="Alarico S."/>
            <person name="Moynihan P.J."/>
            <person name="Clarke A.J."/>
            <person name="Macedo-Ribeiro S."/>
            <person name="Pereira P.J."/>
            <person name="Empadinhas N."/>
        </authorList>
    </citation>
    <scope>NUCLEOTIDE SEQUENCE [LARGE SCALE GENOMIC DNA]</scope>
    <source>
        <strain evidence="8">DSM 44199 / CIP 105218 / JCM 12690 / 3849</strain>
    </source>
</reference>
<proteinExistence type="predicted"/>
<dbReference type="InterPro" id="IPR011009">
    <property type="entry name" value="Kinase-like_dom_sf"/>
</dbReference>
<evidence type="ECO:0000256" key="1">
    <source>
        <dbReference type="ARBA" id="ARBA00012513"/>
    </source>
</evidence>